<dbReference type="RefSeq" id="WP_104832307.1">
    <property type="nucleotide sequence ID" value="NZ_PJCH01000017.1"/>
</dbReference>
<proteinExistence type="predicted"/>
<accession>A0A2S7JZN7</accession>
<evidence type="ECO:0000313" key="1">
    <source>
        <dbReference type="EMBL" id="PQA85668.1"/>
    </source>
</evidence>
<keyword evidence="2" id="KW-1185">Reference proteome</keyword>
<reference evidence="1 2" key="1">
    <citation type="submission" date="2017-12" db="EMBL/GenBank/DDBJ databases">
        <authorList>
            <person name="Hurst M.R.H."/>
        </authorList>
    </citation>
    <scope>NUCLEOTIDE SEQUENCE [LARGE SCALE GENOMIC DNA]</scope>
    <source>
        <strain evidence="1 2">SY-3-19</strain>
    </source>
</reference>
<organism evidence="1 2">
    <name type="scientific">Hyphococcus luteus</name>
    <dbReference type="NCBI Taxonomy" id="2058213"/>
    <lineage>
        <taxon>Bacteria</taxon>
        <taxon>Pseudomonadati</taxon>
        <taxon>Pseudomonadota</taxon>
        <taxon>Alphaproteobacteria</taxon>
        <taxon>Parvularculales</taxon>
        <taxon>Parvularculaceae</taxon>
        <taxon>Hyphococcus</taxon>
    </lineage>
</organism>
<dbReference type="Proteomes" id="UP000239504">
    <property type="component" value="Unassembled WGS sequence"/>
</dbReference>
<name>A0A2S7JZN7_9PROT</name>
<protein>
    <submittedName>
        <fullName evidence="1">Uncharacterized protein</fullName>
    </submittedName>
</protein>
<sequence>MEPDHTLEAWGRAKDAPLTAIISLQAGTGTKFHILNFIPRFQSGFIMPPAAGAPILKRGLAADAFVIFMALRARMLNDEKNSKLISFRHDPDRGAPFF</sequence>
<gene>
    <name evidence="1" type="ORF">CW354_22320</name>
</gene>
<dbReference type="AlphaFoldDB" id="A0A2S7JZN7"/>
<evidence type="ECO:0000313" key="2">
    <source>
        <dbReference type="Proteomes" id="UP000239504"/>
    </source>
</evidence>
<comment type="caution">
    <text evidence="1">The sequence shown here is derived from an EMBL/GenBank/DDBJ whole genome shotgun (WGS) entry which is preliminary data.</text>
</comment>
<dbReference type="EMBL" id="PJCH01000017">
    <property type="protein sequence ID" value="PQA85668.1"/>
    <property type="molecule type" value="Genomic_DNA"/>
</dbReference>